<sequence length="151" mass="16624">MRHTTRIKMSNTAPTDRPMISCLDSVPTLVRHLVHEDTLTTTWGKSSPSSGSGCSLGGRHVSCDLEREVTLQDSAPINTSTSISCEARSKFIPLMSLMIIQYKEQTGDLVLHKNSFPLYTTYIFGSLITLKLVPSTVMTMPPDGMPRGPLR</sequence>
<keyword evidence="2" id="KW-1185">Reference proteome</keyword>
<dbReference type="EMBL" id="VSRR010000156">
    <property type="protein sequence ID" value="MPC11292.1"/>
    <property type="molecule type" value="Genomic_DNA"/>
</dbReference>
<evidence type="ECO:0000313" key="2">
    <source>
        <dbReference type="Proteomes" id="UP000324222"/>
    </source>
</evidence>
<reference evidence="1 2" key="1">
    <citation type="submission" date="2019-05" db="EMBL/GenBank/DDBJ databases">
        <title>Another draft genome of Portunus trituberculatus and its Hox gene families provides insights of decapod evolution.</title>
        <authorList>
            <person name="Jeong J.-H."/>
            <person name="Song I."/>
            <person name="Kim S."/>
            <person name="Choi T."/>
            <person name="Kim D."/>
            <person name="Ryu S."/>
            <person name="Kim W."/>
        </authorList>
    </citation>
    <scope>NUCLEOTIDE SEQUENCE [LARGE SCALE GENOMIC DNA]</scope>
    <source>
        <tissue evidence="1">Muscle</tissue>
    </source>
</reference>
<name>A0A5B7CNL7_PORTR</name>
<proteinExistence type="predicted"/>
<gene>
    <name evidence="1" type="ORF">E2C01_003954</name>
</gene>
<protein>
    <submittedName>
        <fullName evidence="1">Uncharacterized protein</fullName>
    </submittedName>
</protein>
<comment type="caution">
    <text evidence="1">The sequence shown here is derived from an EMBL/GenBank/DDBJ whole genome shotgun (WGS) entry which is preliminary data.</text>
</comment>
<dbReference type="Proteomes" id="UP000324222">
    <property type="component" value="Unassembled WGS sequence"/>
</dbReference>
<evidence type="ECO:0000313" key="1">
    <source>
        <dbReference type="EMBL" id="MPC11292.1"/>
    </source>
</evidence>
<dbReference type="AlphaFoldDB" id="A0A5B7CNL7"/>
<organism evidence="1 2">
    <name type="scientific">Portunus trituberculatus</name>
    <name type="common">Swimming crab</name>
    <name type="synonym">Neptunus trituberculatus</name>
    <dbReference type="NCBI Taxonomy" id="210409"/>
    <lineage>
        <taxon>Eukaryota</taxon>
        <taxon>Metazoa</taxon>
        <taxon>Ecdysozoa</taxon>
        <taxon>Arthropoda</taxon>
        <taxon>Crustacea</taxon>
        <taxon>Multicrustacea</taxon>
        <taxon>Malacostraca</taxon>
        <taxon>Eumalacostraca</taxon>
        <taxon>Eucarida</taxon>
        <taxon>Decapoda</taxon>
        <taxon>Pleocyemata</taxon>
        <taxon>Brachyura</taxon>
        <taxon>Eubrachyura</taxon>
        <taxon>Portunoidea</taxon>
        <taxon>Portunidae</taxon>
        <taxon>Portuninae</taxon>
        <taxon>Portunus</taxon>
    </lineage>
</organism>
<accession>A0A5B7CNL7</accession>